<dbReference type="AlphaFoldDB" id="Q2AA14"/>
<reference evidence="2" key="1">
    <citation type="submission" date="2006-03" db="EMBL/GenBank/DDBJ databases">
        <title>Comparative Sequence and Genetic Analyses of Asparagus BACs Reveal No Microsynteny with Onion or Rice.</title>
        <authorList>
            <person name="Jernej J."/>
            <person name="Telgmann A."/>
            <person name="Jung C."/>
            <person name="Cheung F."/>
            <person name="Havey M.J."/>
            <person name="Town C.D."/>
        </authorList>
    </citation>
    <scope>NUCLEOTIDE SEQUENCE</scope>
</reference>
<evidence type="ECO:0000259" key="1">
    <source>
        <dbReference type="PROSITE" id="PS50994"/>
    </source>
</evidence>
<name>Q2AA14_ASPOF</name>
<dbReference type="SUPFAM" id="SSF53098">
    <property type="entry name" value="Ribonuclease H-like"/>
    <property type="match status" value="1"/>
</dbReference>
<accession>Q2AA14</accession>
<dbReference type="PANTHER" id="PTHR37984">
    <property type="entry name" value="PROTEIN CBG26694"/>
    <property type="match status" value="1"/>
</dbReference>
<dbReference type="InterPro" id="IPR050951">
    <property type="entry name" value="Retrovirus_Pol_polyprotein"/>
</dbReference>
<dbReference type="GO" id="GO:0003676">
    <property type="term" value="F:nucleic acid binding"/>
    <property type="evidence" value="ECO:0007669"/>
    <property type="project" value="InterPro"/>
</dbReference>
<dbReference type="EMBL" id="AC183436">
    <property type="protein sequence ID" value="ABD63176.1"/>
    <property type="molecule type" value="Genomic_DNA"/>
</dbReference>
<dbReference type="GO" id="GO:0015074">
    <property type="term" value="P:DNA integration"/>
    <property type="evidence" value="ECO:0007669"/>
    <property type="project" value="InterPro"/>
</dbReference>
<sequence>MDIVSPISLPSVRGHRFILAITDCFSKWAEAIPLREVKTNDVIRFIEHHVIYRYDVPRCIIHDNGTQFVSHAFTRFCDKFRIQNLSSMAYNPSANDLAEAFNKTIVKILTKMTSNSKRDWNVKLDESLWAYLTTVCTPTDITPYSLVYGCEAVLPPEIQILSLRITLVVGMMTEDSYHWCLAELEALDEKRFEAQQHIEFYQALRLSTRKSSADPLRKASWSSLFDDR</sequence>
<protein>
    <submittedName>
        <fullName evidence="2">Integrase core domain containing protein</fullName>
    </submittedName>
</protein>
<dbReference type="PANTHER" id="PTHR37984:SF5">
    <property type="entry name" value="PROTEIN NYNRIN-LIKE"/>
    <property type="match status" value="1"/>
</dbReference>
<dbReference type="InterPro" id="IPR036397">
    <property type="entry name" value="RNaseH_sf"/>
</dbReference>
<dbReference type="InterPro" id="IPR001584">
    <property type="entry name" value="Integrase_cat-core"/>
</dbReference>
<gene>
    <name evidence="2" type="ORF">20.t00028</name>
</gene>
<dbReference type="Pfam" id="PF00665">
    <property type="entry name" value="rve"/>
    <property type="match status" value="1"/>
</dbReference>
<evidence type="ECO:0000313" key="2">
    <source>
        <dbReference type="EMBL" id="ABD63176.1"/>
    </source>
</evidence>
<dbReference type="InterPro" id="IPR012337">
    <property type="entry name" value="RNaseH-like_sf"/>
</dbReference>
<dbReference type="PROSITE" id="PS50994">
    <property type="entry name" value="INTEGRASE"/>
    <property type="match status" value="1"/>
</dbReference>
<organism evidence="2">
    <name type="scientific">Asparagus officinalis</name>
    <name type="common">Garden asparagus</name>
    <dbReference type="NCBI Taxonomy" id="4686"/>
    <lineage>
        <taxon>Eukaryota</taxon>
        <taxon>Viridiplantae</taxon>
        <taxon>Streptophyta</taxon>
        <taxon>Embryophyta</taxon>
        <taxon>Tracheophyta</taxon>
        <taxon>Spermatophyta</taxon>
        <taxon>Magnoliopsida</taxon>
        <taxon>Liliopsida</taxon>
        <taxon>Asparagales</taxon>
        <taxon>Asparagaceae</taxon>
        <taxon>Asparagoideae</taxon>
        <taxon>Asparagus</taxon>
    </lineage>
</organism>
<dbReference type="Gene3D" id="3.30.420.10">
    <property type="entry name" value="Ribonuclease H-like superfamily/Ribonuclease H"/>
    <property type="match status" value="1"/>
</dbReference>
<feature type="domain" description="Integrase catalytic" evidence="1">
    <location>
        <begin position="1"/>
        <end position="151"/>
    </location>
</feature>
<proteinExistence type="predicted"/>